<comment type="caution">
    <text evidence="2">The sequence shown here is derived from an EMBL/GenBank/DDBJ whole genome shotgun (WGS) entry which is preliminary data.</text>
</comment>
<keyword evidence="3" id="KW-1185">Reference proteome</keyword>
<accession>A0A9X6NAI7</accession>
<sequence length="216" mass="24592">MMSDKELCSRRSLCSGRRLARVILKSALWKTTGRGFGLFFLIFAIISAIIVLVFGIRLSDTPVSPSDNYWCPSHRSIASTVTENSSAKQTDDTARCKSDLHASREWIALVWAFSQFAWTVYALFQQILVLKMHPWVDGQVAWPRLTFPHCIRVIRGALLMISLLITLQSVAYNVLFHDGNVIVRVVMVLLFDSPILGLFSYVTLWWWAWPGPQMLN</sequence>
<dbReference type="EMBL" id="MTYJ01000176">
    <property type="protein sequence ID" value="OWA49888.1"/>
    <property type="molecule type" value="Genomic_DNA"/>
</dbReference>
<keyword evidence="1" id="KW-0472">Membrane</keyword>
<name>A0A9X6NAI7_HYPEX</name>
<protein>
    <submittedName>
        <fullName evidence="2">Uncharacterized protein</fullName>
    </submittedName>
</protein>
<proteinExistence type="predicted"/>
<feature type="transmembrane region" description="Helical" evidence="1">
    <location>
        <begin position="106"/>
        <end position="124"/>
    </location>
</feature>
<feature type="transmembrane region" description="Helical" evidence="1">
    <location>
        <begin position="181"/>
        <end position="208"/>
    </location>
</feature>
<gene>
    <name evidence="2" type="ORF">BV898_14424</name>
</gene>
<keyword evidence="1" id="KW-0812">Transmembrane</keyword>
<dbReference type="Proteomes" id="UP000192578">
    <property type="component" value="Unassembled WGS sequence"/>
</dbReference>
<organism evidence="2 3">
    <name type="scientific">Hypsibius exemplaris</name>
    <name type="common">Freshwater tardigrade</name>
    <dbReference type="NCBI Taxonomy" id="2072580"/>
    <lineage>
        <taxon>Eukaryota</taxon>
        <taxon>Metazoa</taxon>
        <taxon>Ecdysozoa</taxon>
        <taxon>Tardigrada</taxon>
        <taxon>Eutardigrada</taxon>
        <taxon>Parachela</taxon>
        <taxon>Hypsibioidea</taxon>
        <taxon>Hypsibiidae</taxon>
        <taxon>Hypsibius</taxon>
    </lineage>
</organism>
<evidence type="ECO:0000313" key="3">
    <source>
        <dbReference type="Proteomes" id="UP000192578"/>
    </source>
</evidence>
<keyword evidence="1" id="KW-1133">Transmembrane helix</keyword>
<dbReference type="AlphaFoldDB" id="A0A9X6NAI7"/>
<reference evidence="3" key="1">
    <citation type="submission" date="2017-01" db="EMBL/GenBank/DDBJ databases">
        <title>Comparative genomics of anhydrobiosis in the tardigrade Hypsibius dujardini.</title>
        <authorList>
            <person name="Yoshida Y."/>
            <person name="Koutsovoulos G."/>
            <person name="Laetsch D."/>
            <person name="Stevens L."/>
            <person name="Kumar S."/>
            <person name="Horikawa D."/>
            <person name="Ishino K."/>
            <person name="Komine S."/>
            <person name="Tomita M."/>
            <person name="Blaxter M."/>
            <person name="Arakawa K."/>
        </authorList>
    </citation>
    <scope>NUCLEOTIDE SEQUENCE [LARGE SCALE GENOMIC DNA]</scope>
    <source>
        <strain evidence="3">Z151</strain>
    </source>
</reference>
<feature type="transmembrane region" description="Helical" evidence="1">
    <location>
        <begin position="153"/>
        <end position="175"/>
    </location>
</feature>
<evidence type="ECO:0000313" key="2">
    <source>
        <dbReference type="EMBL" id="OWA49888.1"/>
    </source>
</evidence>
<feature type="transmembrane region" description="Helical" evidence="1">
    <location>
        <begin position="35"/>
        <end position="56"/>
    </location>
</feature>
<evidence type="ECO:0000256" key="1">
    <source>
        <dbReference type="SAM" id="Phobius"/>
    </source>
</evidence>